<comment type="caution">
    <text evidence="1">The sequence shown here is derived from an EMBL/GenBank/DDBJ whole genome shotgun (WGS) entry which is preliminary data.</text>
</comment>
<evidence type="ECO:0000313" key="2">
    <source>
        <dbReference type="Proteomes" id="UP001154282"/>
    </source>
</evidence>
<dbReference type="EMBL" id="CAMGYJ010000005">
    <property type="protein sequence ID" value="CAI0411286.1"/>
    <property type="molecule type" value="Genomic_DNA"/>
</dbReference>
<dbReference type="AlphaFoldDB" id="A0AAV0JND0"/>
<evidence type="ECO:0000313" key="1">
    <source>
        <dbReference type="EMBL" id="CAI0411286.1"/>
    </source>
</evidence>
<sequence length="117" mass="13045">MVIAIRRAISPHGKCSKLPLLVCVSRPVTEPSAINTHSLFFCLLQCHDCSGFSSNHYWRVFSRSPCLRCSAAINSFCCPPPYRRSLLVAINICFCFLPSLDTQIFSAISIFTPLAFD</sequence>
<dbReference type="Proteomes" id="UP001154282">
    <property type="component" value="Unassembled WGS sequence"/>
</dbReference>
<accession>A0AAV0JND0</accession>
<reference evidence="1" key="1">
    <citation type="submission" date="2022-08" db="EMBL/GenBank/DDBJ databases">
        <authorList>
            <person name="Gutierrez-Valencia J."/>
        </authorList>
    </citation>
    <scope>NUCLEOTIDE SEQUENCE</scope>
</reference>
<organism evidence="1 2">
    <name type="scientific">Linum tenue</name>
    <dbReference type="NCBI Taxonomy" id="586396"/>
    <lineage>
        <taxon>Eukaryota</taxon>
        <taxon>Viridiplantae</taxon>
        <taxon>Streptophyta</taxon>
        <taxon>Embryophyta</taxon>
        <taxon>Tracheophyta</taxon>
        <taxon>Spermatophyta</taxon>
        <taxon>Magnoliopsida</taxon>
        <taxon>eudicotyledons</taxon>
        <taxon>Gunneridae</taxon>
        <taxon>Pentapetalae</taxon>
        <taxon>rosids</taxon>
        <taxon>fabids</taxon>
        <taxon>Malpighiales</taxon>
        <taxon>Linaceae</taxon>
        <taxon>Linum</taxon>
    </lineage>
</organism>
<keyword evidence="2" id="KW-1185">Reference proteome</keyword>
<protein>
    <submittedName>
        <fullName evidence="1">Uncharacterized protein</fullName>
    </submittedName>
</protein>
<name>A0AAV0JND0_9ROSI</name>
<gene>
    <name evidence="1" type="ORF">LITE_LOCUS15095</name>
</gene>
<proteinExistence type="predicted"/>